<feature type="domain" description="SAM-dependent MTase RsmB/NOP-type" evidence="12">
    <location>
        <begin position="173"/>
        <end position="482"/>
    </location>
</feature>
<dbReference type="SUPFAM" id="SSF53335">
    <property type="entry name" value="S-adenosyl-L-methionine-dependent methyltransferases"/>
    <property type="match status" value="1"/>
</dbReference>
<dbReference type="PRINTS" id="PR02008">
    <property type="entry name" value="RCMTFAMILY"/>
</dbReference>
<dbReference type="HOGENOM" id="CLU_041061_2_0_1"/>
<dbReference type="InterPro" id="IPR049560">
    <property type="entry name" value="MeTrfase_RsmB-F_NOP2_cat"/>
</dbReference>
<evidence type="ECO:0000256" key="2">
    <source>
        <dbReference type="ARBA" id="ARBA00022552"/>
    </source>
</evidence>
<evidence type="ECO:0000256" key="4">
    <source>
        <dbReference type="ARBA" id="ARBA00022679"/>
    </source>
</evidence>
<dbReference type="PANTHER" id="PTHR22808:SF3">
    <property type="entry name" value="5-METHYLCYTOSINE RRNA METHYLTRANSFERASE NSUN4"/>
    <property type="match status" value="1"/>
</dbReference>
<keyword evidence="4 11" id="KW-0808">Transferase</keyword>
<keyword evidence="3 11" id="KW-0489">Methyltransferase</keyword>
<dbReference type="InterPro" id="IPR029063">
    <property type="entry name" value="SAM-dependent_MTases_sf"/>
</dbReference>
<evidence type="ECO:0000256" key="7">
    <source>
        <dbReference type="ARBA" id="ARBA00022946"/>
    </source>
</evidence>
<evidence type="ECO:0000256" key="5">
    <source>
        <dbReference type="ARBA" id="ARBA00022691"/>
    </source>
</evidence>
<evidence type="ECO:0000256" key="1">
    <source>
        <dbReference type="ARBA" id="ARBA00004173"/>
    </source>
</evidence>
<feature type="binding site" evidence="11">
    <location>
        <begin position="278"/>
        <end position="284"/>
    </location>
    <ligand>
        <name>S-adenosyl-L-methionine</name>
        <dbReference type="ChEBI" id="CHEBI:59789"/>
    </ligand>
</feature>
<sequence>MFLFSVSTRINQVSKVFVRYKNPPDHWSVVRKKSHPIDKALAHFDDFYKQVFRKKWSSIREGLLRRHKYVAVINNYGDNEETMAELELGGALNVRTIFNLEKGYITEEVAKNQRNAALEKIWQMDREMEAKNRKQEQEAAQPQEQPVVDPYKYSLESSLEHAEIDSNRMVDSNNALTKEILSEFIPATKLKGNDGFILESDHYKMFDPFTSFKTEKEYDLNFPENLNIYCYEQDNFSTFEPPKRGSTEVLNYYLMDGGSILPVLALDLKPGCSMLDMCAAPGGKTYLAIQTLYPNCIVANDVTNSRLNRIESVLHQFLYDVEERWLKPGRIKLCNNDGRCISVDNFDRVLVDVPCTTDRHSLKENSNNIFTSSRVKERLQLPELQSELLYSALTLVKKGGIVVYSTCSLSPIQNDGVVGMALKKIWENSKIEIIVKDLSPALLQTRSVFYLADQRLLKYGHLVLPQKGQNYGPTYFCKLQRIK</sequence>
<dbReference type="GO" id="GO:0005762">
    <property type="term" value="C:mitochondrial large ribosomal subunit"/>
    <property type="evidence" value="ECO:0007669"/>
    <property type="project" value="TreeGrafter"/>
</dbReference>
<comment type="subcellular location">
    <subcellularLocation>
        <location evidence="1">Mitochondrion</location>
    </subcellularLocation>
</comment>
<evidence type="ECO:0000256" key="9">
    <source>
        <dbReference type="ARBA" id="ARBA00042050"/>
    </source>
</evidence>
<evidence type="ECO:0000259" key="12">
    <source>
        <dbReference type="PROSITE" id="PS51686"/>
    </source>
</evidence>
<dbReference type="InterPro" id="IPR023267">
    <property type="entry name" value="RCMT"/>
</dbReference>
<evidence type="ECO:0000256" key="6">
    <source>
        <dbReference type="ARBA" id="ARBA00022884"/>
    </source>
</evidence>
<dbReference type="EMBL" id="BT126710">
    <property type="protein sequence ID" value="AEE61672.1"/>
    <property type="molecule type" value="mRNA"/>
</dbReference>
<evidence type="ECO:0000256" key="10">
    <source>
        <dbReference type="ARBA" id="ARBA00049302"/>
    </source>
</evidence>
<dbReference type="Pfam" id="PF01189">
    <property type="entry name" value="Methyltr_RsmB-F"/>
    <property type="match status" value="1"/>
</dbReference>
<evidence type="ECO:0000256" key="3">
    <source>
        <dbReference type="ARBA" id="ARBA00022603"/>
    </source>
</evidence>
<organism evidence="13">
    <name type="scientific">Dendroctonus ponderosae</name>
    <name type="common">Mountain pine beetle</name>
    <dbReference type="NCBI Taxonomy" id="77166"/>
    <lineage>
        <taxon>Eukaryota</taxon>
        <taxon>Metazoa</taxon>
        <taxon>Ecdysozoa</taxon>
        <taxon>Arthropoda</taxon>
        <taxon>Hexapoda</taxon>
        <taxon>Insecta</taxon>
        <taxon>Pterygota</taxon>
        <taxon>Neoptera</taxon>
        <taxon>Endopterygota</taxon>
        <taxon>Coleoptera</taxon>
        <taxon>Polyphaga</taxon>
        <taxon>Cucujiformia</taxon>
        <taxon>Curculionidae</taxon>
        <taxon>Scolytinae</taxon>
        <taxon>Dendroctonus</taxon>
    </lineage>
</organism>
<dbReference type="Gene3D" id="6.20.240.40">
    <property type="match status" value="1"/>
</dbReference>
<evidence type="ECO:0000313" key="13">
    <source>
        <dbReference type="EMBL" id="AEE61672.1"/>
    </source>
</evidence>
<keyword evidence="7" id="KW-0809">Transit peptide</keyword>
<keyword evidence="8" id="KW-0496">Mitochondrion</keyword>
<feature type="binding site" evidence="11">
    <location>
        <position position="352"/>
    </location>
    <ligand>
        <name>S-adenosyl-L-methionine</name>
        <dbReference type="ChEBI" id="CHEBI:59789"/>
    </ligand>
</feature>
<evidence type="ECO:0000256" key="11">
    <source>
        <dbReference type="PROSITE-ProRule" id="PRU01023"/>
    </source>
</evidence>
<feature type="active site" description="Nucleophile" evidence="11">
    <location>
        <position position="407"/>
    </location>
</feature>
<comment type="caution">
    <text evidence="11">Lacks conserved residue(s) required for the propagation of feature annotation.</text>
</comment>
<dbReference type="FunFam" id="3.40.50.150:FF:000055">
    <property type="entry name" value="5-methylcytosine rRNA methyltransferase NSUN4"/>
    <property type="match status" value="1"/>
</dbReference>
<comment type="catalytic activity">
    <reaction evidence="10">
        <text>a cytidine in rRNA + S-adenosyl-L-methionine = a 5-methylcytidine in rRNA + S-adenosyl-L-homocysteine + H(+)</text>
        <dbReference type="Rhea" id="RHEA:61484"/>
        <dbReference type="Rhea" id="RHEA-COMP:15836"/>
        <dbReference type="Rhea" id="RHEA-COMP:15837"/>
        <dbReference type="ChEBI" id="CHEBI:15378"/>
        <dbReference type="ChEBI" id="CHEBI:57856"/>
        <dbReference type="ChEBI" id="CHEBI:59789"/>
        <dbReference type="ChEBI" id="CHEBI:74483"/>
        <dbReference type="ChEBI" id="CHEBI:82748"/>
    </reaction>
</comment>
<keyword evidence="2" id="KW-0698">rRNA processing</keyword>
<dbReference type="OrthoDB" id="8020218at2759"/>
<name>J3JTZ9_DENPD</name>
<dbReference type="GO" id="GO:0003723">
    <property type="term" value="F:RNA binding"/>
    <property type="evidence" value="ECO:0007669"/>
    <property type="project" value="UniProtKB-UniRule"/>
</dbReference>
<dbReference type="GO" id="GO:0008173">
    <property type="term" value="F:RNA methyltransferase activity"/>
    <property type="evidence" value="ECO:0007669"/>
    <property type="project" value="InterPro"/>
</dbReference>
<evidence type="ECO:0000256" key="8">
    <source>
        <dbReference type="ARBA" id="ARBA00023128"/>
    </source>
</evidence>
<accession>J3JTZ9</accession>
<keyword evidence="6 11" id="KW-0694">RNA-binding</keyword>
<dbReference type="PROSITE" id="PS51686">
    <property type="entry name" value="SAM_MT_RSMB_NOP"/>
    <property type="match status" value="1"/>
</dbReference>
<keyword evidence="5 11" id="KW-0949">S-adenosyl-L-methionine</keyword>
<dbReference type="AlphaFoldDB" id="J3JTZ9"/>
<protein>
    <recommendedName>
        <fullName evidence="9">NOL1/NOP2/Sun domain family member 4</fullName>
    </recommendedName>
</protein>
<dbReference type="Gene3D" id="3.40.50.150">
    <property type="entry name" value="Vaccinia Virus protein VP39"/>
    <property type="match status" value="1"/>
</dbReference>
<dbReference type="PANTHER" id="PTHR22808">
    <property type="entry name" value="NCL1 YEAST -RELATED NOL1/NOP2/FMU SUN DOMAIN-CONTAINING"/>
    <property type="match status" value="1"/>
</dbReference>
<proteinExistence type="evidence at transcript level"/>
<dbReference type="InterPro" id="IPR001678">
    <property type="entry name" value="MeTrfase_RsmB-F_NOP2_dom"/>
</dbReference>
<feature type="binding site" evidence="11">
    <location>
        <position position="301"/>
    </location>
    <ligand>
        <name>S-adenosyl-L-methionine</name>
        <dbReference type="ChEBI" id="CHEBI:59789"/>
    </ligand>
</feature>
<reference evidence="13" key="1">
    <citation type="journal article" date="2012" name="Insect Biochem. Mol. Biol.">
        <title>Transcriptome and full-length cDNA resources for the mountain pine beetle, Dendroctonus ponderosae Hopkins, a major insect pest of pine forests.</title>
        <authorList>
            <person name="Keeling C.I."/>
            <person name="Henderson H."/>
            <person name="Li M."/>
            <person name="Yuen M."/>
            <person name="Clark E.L."/>
            <person name="Fraser J.D."/>
            <person name="Huber D.P."/>
            <person name="Liao N.Y."/>
            <person name="Roderick Docking T."/>
            <person name="Birol I."/>
            <person name="Chan S.K."/>
            <person name="Taylor G.A."/>
            <person name="Palmquist D."/>
            <person name="Jones S.J."/>
            <person name="Bohlmann J."/>
        </authorList>
    </citation>
    <scope>NUCLEOTIDE SEQUENCE</scope>
    <source>
        <tissue evidence="13">Midgut and adhering fatbody of emerged adults of both sexes after feeding on lodgepole pine for up to 64 h</tissue>
    </source>
</reference>
<comment type="similarity">
    <text evidence="11">Belongs to the class I-like SAM-binding methyltransferase superfamily. RsmB/NOP family.</text>
</comment>
<dbReference type="GO" id="GO:0031167">
    <property type="term" value="P:rRNA methylation"/>
    <property type="evidence" value="ECO:0007669"/>
    <property type="project" value="TreeGrafter"/>
</dbReference>